<keyword evidence="2" id="KW-1185">Reference proteome</keyword>
<dbReference type="EMBL" id="NQVE01000217">
    <property type="protein sequence ID" value="RAL36925.1"/>
    <property type="molecule type" value="Genomic_DNA"/>
</dbReference>
<accession>A0A328CUV8</accession>
<dbReference type="AlphaFoldDB" id="A0A328CUV8"/>
<sequence>MFHSSKSLLPTRDFYRFQSYSLNYLWEPIEHIPCMPSSSFEFSQNGKSPTTCSVEGASIRIKKLIEPGNQIRLKKKEMNLEMEIHIKINKTNPIKPMKIHINQ</sequence>
<proteinExistence type="predicted"/>
<name>A0A328CUV8_9ASTE</name>
<reference evidence="1 2" key="1">
    <citation type="submission" date="2018-06" db="EMBL/GenBank/DDBJ databases">
        <title>The Genome of Cuscuta australis (Dodder) Provides Insight into the Evolution of Plant Parasitism.</title>
        <authorList>
            <person name="Liu H."/>
        </authorList>
    </citation>
    <scope>NUCLEOTIDE SEQUENCE [LARGE SCALE GENOMIC DNA]</scope>
    <source>
        <strain evidence="2">cv. Yunnan</strain>
        <tissue evidence="1">Vines</tissue>
    </source>
</reference>
<comment type="caution">
    <text evidence="1">The sequence shown here is derived from an EMBL/GenBank/DDBJ whole genome shotgun (WGS) entry which is preliminary data.</text>
</comment>
<protein>
    <submittedName>
        <fullName evidence="1">Uncharacterized protein</fullName>
    </submittedName>
</protein>
<evidence type="ECO:0000313" key="2">
    <source>
        <dbReference type="Proteomes" id="UP000249390"/>
    </source>
</evidence>
<organism evidence="1 2">
    <name type="scientific">Cuscuta australis</name>
    <dbReference type="NCBI Taxonomy" id="267555"/>
    <lineage>
        <taxon>Eukaryota</taxon>
        <taxon>Viridiplantae</taxon>
        <taxon>Streptophyta</taxon>
        <taxon>Embryophyta</taxon>
        <taxon>Tracheophyta</taxon>
        <taxon>Spermatophyta</taxon>
        <taxon>Magnoliopsida</taxon>
        <taxon>eudicotyledons</taxon>
        <taxon>Gunneridae</taxon>
        <taxon>Pentapetalae</taxon>
        <taxon>asterids</taxon>
        <taxon>lamiids</taxon>
        <taxon>Solanales</taxon>
        <taxon>Convolvulaceae</taxon>
        <taxon>Cuscuteae</taxon>
        <taxon>Cuscuta</taxon>
        <taxon>Cuscuta subgen. Grammica</taxon>
        <taxon>Cuscuta sect. Cleistogrammica</taxon>
    </lineage>
</organism>
<evidence type="ECO:0000313" key="1">
    <source>
        <dbReference type="EMBL" id="RAL36925.1"/>
    </source>
</evidence>
<gene>
    <name evidence="1" type="ORF">DM860_003847</name>
</gene>
<dbReference type="Proteomes" id="UP000249390">
    <property type="component" value="Unassembled WGS sequence"/>
</dbReference>